<feature type="transmembrane region" description="Helical" evidence="10">
    <location>
        <begin position="259"/>
        <end position="280"/>
    </location>
</feature>
<dbReference type="CDD" id="cd04187">
    <property type="entry name" value="DPM1_like_bac"/>
    <property type="match status" value="1"/>
</dbReference>
<organism evidence="12 13">
    <name type="scientific">Pandoraea commovens</name>
    <dbReference type="NCBI Taxonomy" id="2508289"/>
    <lineage>
        <taxon>Bacteria</taxon>
        <taxon>Pseudomonadati</taxon>
        <taxon>Pseudomonadota</taxon>
        <taxon>Betaproteobacteria</taxon>
        <taxon>Burkholderiales</taxon>
        <taxon>Burkholderiaceae</taxon>
        <taxon>Pandoraea</taxon>
    </lineage>
</organism>
<dbReference type="InterPro" id="IPR029044">
    <property type="entry name" value="Nucleotide-diphossugar_trans"/>
</dbReference>
<feature type="domain" description="Glycosyltransferase 2-like" evidence="11">
    <location>
        <begin position="34"/>
        <end position="195"/>
    </location>
</feature>
<dbReference type="AlphaFoldDB" id="A0A5E4YF71"/>
<evidence type="ECO:0000256" key="8">
    <source>
        <dbReference type="ARBA" id="ARBA00038152"/>
    </source>
</evidence>
<feature type="region of interest" description="Disordered" evidence="9">
    <location>
        <begin position="1"/>
        <end position="27"/>
    </location>
</feature>
<reference evidence="12 13" key="1">
    <citation type="submission" date="2019-08" db="EMBL/GenBank/DDBJ databases">
        <authorList>
            <person name="Peeters C."/>
        </authorList>
    </citation>
    <scope>NUCLEOTIDE SEQUENCE [LARGE SCALE GENOMIC DNA]</scope>
    <source>
        <strain evidence="12 13">LMG 31010</strain>
    </source>
</reference>
<evidence type="ECO:0000256" key="10">
    <source>
        <dbReference type="SAM" id="Phobius"/>
    </source>
</evidence>
<dbReference type="Proteomes" id="UP000343335">
    <property type="component" value="Unassembled WGS sequence"/>
</dbReference>
<dbReference type="PANTHER" id="PTHR48090:SF1">
    <property type="entry name" value="PROPHAGE BACTOPRENOL GLUCOSYL TRANSFERASE HOMOLOG"/>
    <property type="match status" value="1"/>
</dbReference>
<proteinExistence type="inferred from homology"/>
<keyword evidence="6 10" id="KW-1133">Transmembrane helix</keyword>
<dbReference type="GO" id="GO:0016757">
    <property type="term" value="F:glycosyltransferase activity"/>
    <property type="evidence" value="ECO:0007669"/>
    <property type="project" value="UniProtKB-KW"/>
</dbReference>
<dbReference type="GO" id="GO:0005886">
    <property type="term" value="C:plasma membrane"/>
    <property type="evidence" value="ECO:0007669"/>
    <property type="project" value="UniProtKB-SubCell"/>
</dbReference>
<sequence length="404" mass="44448">MPRAAAPRTDISHSPSAHRGPSGTSATSGTPLISLVVPCHNEAPALDKFYRAVSAVLESVPNARFEIVCVNDGSTDDTLSCLLALRRADARIRIIDFTRNFGKEAALSAGIDEAQGDAVIPIDADLQDPPALIPVMIERWRDGAEVVLAKRTNRASDTVAKRVAAGLYYRVHNRLSEVKLPENVGDFRLMDRRVVTAIKRLPERRRFMKGLFAWVGFHTEIVEYVRDPRAAGESKFSGWRLWNFALEGITSFSTVPLRCWTYIGVSLALMSLAYGSYIVIRTLLHGIDVPGYASLLVGILFLGGIQLVGIGVIGEYVGRIYYESKGRPLYLVRRRYQSSVKVSHLPARTGVRHVAGKAIGKLTRLDMSNNGEAGKSSAAQSVPRPRFRSSGSREGTRPFVRRMS</sequence>
<evidence type="ECO:0000256" key="4">
    <source>
        <dbReference type="ARBA" id="ARBA00022679"/>
    </source>
</evidence>
<dbReference type="PANTHER" id="PTHR48090">
    <property type="entry name" value="UNDECAPRENYL-PHOSPHATE 4-DEOXY-4-FORMAMIDO-L-ARABINOSE TRANSFERASE-RELATED"/>
    <property type="match status" value="1"/>
</dbReference>
<name>A0A5E4YF71_9BURK</name>
<keyword evidence="7 10" id="KW-0472">Membrane</keyword>
<dbReference type="InterPro" id="IPR001173">
    <property type="entry name" value="Glyco_trans_2-like"/>
</dbReference>
<dbReference type="InterPro" id="IPR050256">
    <property type="entry name" value="Glycosyltransferase_2"/>
</dbReference>
<dbReference type="Pfam" id="PF00535">
    <property type="entry name" value="Glycos_transf_2"/>
    <property type="match status" value="1"/>
</dbReference>
<protein>
    <submittedName>
        <fullName evidence="12">Bactoprenol glucosyl transferase</fullName>
    </submittedName>
</protein>
<evidence type="ECO:0000256" key="7">
    <source>
        <dbReference type="ARBA" id="ARBA00023136"/>
    </source>
</evidence>
<feature type="region of interest" description="Disordered" evidence="9">
    <location>
        <begin position="367"/>
        <end position="404"/>
    </location>
</feature>
<keyword evidence="4 12" id="KW-0808">Transferase</keyword>
<gene>
    <name evidence="12" type="ORF">PCO31010_04473</name>
</gene>
<evidence type="ECO:0000313" key="13">
    <source>
        <dbReference type="Proteomes" id="UP000343335"/>
    </source>
</evidence>
<comment type="subcellular location">
    <subcellularLocation>
        <location evidence="1">Cell membrane</location>
        <topology evidence="1">Multi-pass membrane protein</topology>
    </subcellularLocation>
</comment>
<evidence type="ECO:0000259" key="11">
    <source>
        <dbReference type="Pfam" id="PF00535"/>
    </source>
</evidence>
<accession>A0A5E4YF71</accession>
<dbReference type="Gene3D" id="3.90.550.10">
    <property type="entry name" value="Spore Coat Polysaccharide Biosynthesis Protein SpsA, Chain A"/>
    <property type="match status" value="1"/>
</dbReference>
<comment type="similarity">
    <text evidence="8">Belongs to the glycosyltransferase 2 family. GtrB subfamily.</text>
</comment>
<evidence type="ECO:0000256" key="5">
    <source>
        <dbReference type="ARBA" id="ARBA00022692"/>
    </source>
</evidence>
<evidence type="ECO:0000256" key="2">
    <source>
        <dbReference type="ARBA" id="ARBA00022475"/>
    </source>
</evidence>
<evidence type="ECO:0000256" key="6">
    <source>
        <dbReference type="ARBA" id="ARBA00022989"/>
    </source>
</evidence>
<evidence type="ECO:0000256" key="1">
    <source>
        <dbReference type="ARBA" id="ARBA00004651"/>
    </source>
</evidence>
<evidence type="ECO:0000313" key="12">
    <source>
        <dbReference type="EMBL" id="VVE46995.1"/>
    </source>
</evidence>
<keyword evidence="3" id="KW-0328">Glycosyltransferase</keyword>
<dbReference type="EMBL" id="CABPSA010000009">
    <property type="protein sequence ID" value="VVE46995.1"/>
    <property type="molecule type" value="Genomic_DNA"/>
</dbReference>
<dbReference type="FunFam" id="3.90.550.10:FF:000079">
    <property type="entry name" value="Probable glycosyl transferase"/>
    <property type="match status" value="1"/>
</dbReference>
<evidence type="ECO:0000256" key="3">
    <source>
        <dbReference type="ARBA" id="ARBA00022676"/>
    </source>
</evidence>
<feature type="transmembrane region" description="Helical" evidence="10">
    <location>
        <begin position="292"/>
        <end position="317"/>
    </location>
</feature>
<keyword evidence="2" id="KW-1003">Cell membrane</keyword>
<keyword evidence="5 10" id="KW-0812">Transmembrane</keyword>
<dbReference type="SUPFAM" id="SSF53448">
    <property type="entry name" value="Nucleotide-diphospho-sugar transferases"/>
    <property type="match status" value="1"/>
</dbReference>
<evidence type="ECO:0000256" key="9">
    <source>
        <dbReference type="SAM" id="MobiDB-lite"/>
    </source>
</evidence>